<comment type="similarity">
    <text evidence="4 13 14">Belongs to the APS kinase family.</text>
</comment>
<evidence type="ECO:0000256" key="10">
    <source>
        <dbReference type="ARBA" id="ARBA00029724"/>
    </source>
</evidence>
<gene>
    <name evidence="13" type="primary">cysC</name>
    <name evidence="16" type="ORF">BC351_32075</name>
</gene>
<accession>A0A1V4HF44</accession>
<dbReference type="PANTHER" id="PTHR11055:SF1">
    <property type="entry name" value="PAPS SYNTHETASE, ISOFORM D"/>
    <property type="match status" value="1"/>
</dbReference>
<comment type="caution">
    <text evidence="16">The sequence shown here is derived from an EMBL/GenBank/DDBJ whole genome shotgun (WGS) entry which is preliminary data.</text>
</comment>
<evidence type="ECO:0000256" key="8">
    <source>
        <dbReference type="ARBA" id="ARBA00022777"/>
    </source>
</evidence>
<dbReference type="AlphaFoldDB" id="A0A1V4HF44"/>
<name>A0A1V4HF44_9BACL</name>
<keyword evidence="17" id="KW-1185">Reference proteome</keyword>
<organism evidence="16 17">
    <name type="scientific">Paenibacillus ferrarius</name>
    <dbReference type="NCBI Taxonomy" id="1469647"/>
    <lineage>
        <taxon>Bacteria</taxon>
        <taxon>Bacillati</taxon>
        <taxon>Bacillota</taxon>
        <taxon>Bacilli</taxon>
        <taxon>Bacillales</taxon>
        <taxon>Paenibacillaceae</taxon>
        <taxon>Paenibacillus</taxon>
    </lineage>
</organism>
<evidence type="ECO:0000256" key="14">
    <source>
        <dbReference type="RuleBase" id="RU004347"/>
    </source>
</evidence>
<keyword evidence="6 13" id="KW-0808">Transferase</keyword>
<evidence type="ECO:0000259" key="15">
    <source>
        <dbReference type="Pfam" id="PF01583"/>
    </source>
</evidence>
<evidence type="ECO:0000313" key="16">
    <source>
        <dbReference type="EMBL" id="OPH53117.1"/>
    </source>
</evidence>
<dbReference type="Gene3D" id="3.40.50.300">
    <property type="entry name" value="P-loop containing nucleotide triphosphate hydrolases"/>
    <property type="match status" value="1"/>
</dbReference>
<dbReference type="HAMAP" id="MF_00065">
    <property type="entry name" value="Adenylyl_sulf_kinase"/>
    <property type="match status" value="1"/>
</dbReference>
<evidence type="ECO:0000256" key="9">
    <source>
        <dbReference type="ARBA" id="ARBA00022840"/>
    </source>
</evidence>
<evidence type="ECO:0000256" key="11">
    <source>
        <dbReference type="ARBA" id="ARBA00031393"/>
    </source>
</evidence>
<dbReference type="GO" id="GO:0004020">
    <property type="term" value="F:adenylylsulfate kinase activity"/>
    <property type="evidence" value="ECO:0007669"/>
    <property type="project" value="UniProtKB-UniRule"/>
</dbReference>
<evidence type="ECO:0000256" key="7">
    <source>
        <dbReference type="ARBA" id="ARBA00022741"/>
    </source>
</evidence>
<evidence type="ECO:0000256" key="5">
    <source>
        <dbReference type="ARBA" id="ARBA00012121"/>
    </source>
</evidence>
<protein>
    <recommendedName>
        <fullName evidence="5 13">Adenylyl-sulfate kinase</fullName>
        <ecNumber evidence="5 13">2.7.1.25</ecNumber>
    </recommendedName>
    <alternativeName>
        <fullName evidence="11 13">APS kinase</fullName>
    </alternativeName>
    <alternativeName>
        <fullName evidence="12 13">ATP adenosine-5'-phosphosulfate 3'-phosphotransferase</fullName>
    </alternativeName>
    <alternativeName>
        <fullName evidence="10 13">Adenosine-5'-phosphosulfate kinase</fullName>
    </alternativeName>
</protein>
<dbReference type="InterPro" id="IPR002891">
    <property type="entry name" value="APS"/>
</dbReference>
<dbReference type="Proteomes" id="UP000190626">
    <property type="component" value="Unassembled WGS sequence"/>
</dbReference>
<comment type="function">
    <text evidence="2 13 14">Catalyzes the synthesis of activated sulfate.</text>
</comment>
<proteinExistence type="inferred from homology"/>
<dbReference type="GO" id="GO:0005524">
    <property type="term" value="F:ATP binding"/>
    <property type="evidence" value="ECO:0007669"/>
    <property type="project" value="UniProtKB-UniRule"/>
</dbReference>
<dbReference type="SUPFAM" id="SSF52540">
    <property type="entry name" value="P-loop containing nucleoside triphosphate hydrolases"/>
    <property type="match status" value="1"/>
</dbReference>
<dbReference type="InterPro" id="IPR059117">
    <property type="entry name" value="APS_kinase_dom"/>
</dbReference>
<comment type="pathway">
    <text evidence="3 13 14">Sulfur metabolism; hydrogen sulfide biosynthesis; sulfite from sulfate: step 2/3.</text>
</comment>
<dbReference type="STRING" id="1469647.BC351_32075"/>
<keyword evidence="13" id="KW-0597">Phosphoprotein</keyword>
<dbReference type="EC" id="2.7.1.25" evidence="5 13"/>
<dbReference type="CDD" id="cd02027">
    <property type="entry name" value="APSK"/>
    <property type="match status" value="1"/>
</dbReference>
<dbReference type="UniPathway" id="UPA00140">
    <property type="reaction ID" value="UER00205"/>
</dbReference>
<evidence type="ECO:0000256" key="6">
    <source>
        <dbReference type="ARBA" id="ARBA00022679"/>
    </source>
</evidence>
<reference evidence="17" key="1">
    <citation type="submission" date="2016-07" db="EMBL/GenBank/DDBJ databases">
        <authorList>
            <person name="Florea S."/>
            <person name="Webb J.S."/>
            <person name="Jaromczyk J."/>
            <person name="Schardl C.L."/>
        </authorList>
    </citation>
    <scope>NUCLEOTIDE SEQUENCE [LARGE SCALE GENOMIC DNA]</scope>
    <source>
        <strain evidence="17">CY1</strain>
    </source>
</reference>
<feature type="binding site" evidence="13">
    <location>
        <begin position="32"/>
        <end position="39"/>
    </location>
    <ligand>
        <name>ATP</name>
        <dbReference type="ChEBI" id="CHEBI:30616"/>
    </ligand>
</feature>
<comment type="catalytic activity">
    <reaction evidence="1 13 14">
        <text>adenosine 5'-phosphosulfate + ATP = 3'-phosphoadenylyl sulfate + ADP + H(+)</text>
        <dbReference type="Rhea" id="RHEA:24152"/>
        <dbReference type="ChEBI" id="CHEBI:15378"/>
        <dbReference type="ChEBI" id="CHEBI:30616"/>
        <dbReference type="ChEBI" id="CHEBI:58243"/>
        <dbReference type="ChEBI" id="CHEBI:58339"/>
        <dbReference type="ChEBI" id="CHEBI:456216"/>
        <dbReference type="EC" id="2.7.1.25"/>
    </reaction>
</comment>
<keyword evidence="8 13" id="KW-0418">Kinase</keyword>
<dbReference type="NCBIfam" id="TIGR00455">
    <property type="entry name" value="apsK"/>
    <property type="match status" value="1"/>
</dbReference>
<dbReference type="GO" id="GO:0000103">
    <property type="term" value="P:sulfate assimilation"/>
    <property type="evidence" value="ECO:0007669"/>
    <property type="project" value="UniProtKB-UniRule"/>
</dbReference>
<dbReference type="InterPro" id="IPR027417">
    <property type="entry name" value="P-loop_NTPase"/>
</dbReference>
<feature type="active site" description="Phosphoserine intermediate" evidence="13">
    <location>
        <position position="107"/>
    </location>
</feature>
<keyword evidence="7 13" id="KW-0547">Nucleotide-binding</keyword>
<evidence type="ECO:0000256" key="1">
    <source>
        <dbReference type="ARBA" id="ARBA00001823"/>
    </source>
</evidence>
<evidence type="ECO:0000256" key="4">
    <source>
        <dbReference type="ARBA" id="ARBA00007008"/>
    </source>
</evidence>
<evidence type="ECO:0000313" key="17">
    <source>
        <dbReference type="Proteomes" id="UP000190626"/>
    </source>
</evidence>
<keyword evidence="9 13" id="KW-0067">ATP-binding</keyword>
<evidence type="ECO:0000256" key="2">
    <source>
        <dbReference type="ARBA" id="ARBA00002632"/>
    </source>
</evidence>
<dbReference type="EMBL" id="MBTG01000024">
    <property type="protein sequence ID" value="OPH53117.1"/>
    <property type="molecule type" value="Genomic_DNA"/>
</dbReference>
<dbReference type="OrthoDB" id="9804504at2"/>
<feature type="domain" description="APS kinase" evidence="15">
    <location>
        <begin position="24"/>
        <end position="174"/>
    </location>
</feature>
<dbReference type="NCBIfam" id="NF003013">
    <property type="entry name" value="PRK03846.1"/>
    <property type="match status" value="1"/>
</dbReference>
<evidence type="ECO:0000256" key="12">
    <source>
        <dbReference type="ARBA" id="ARBA00031464"/>
    </source>
</evidence>
<dbReference type="Pfam" id="PF01583">
    <property type="entry name" value="APS_kinase"/>
    <property type="match status" value="1"/>
</dbReference>
<dbReference type="PANTHER" id="PTHR11055">
    <property type="entry name" value="BIFUNCTIONAL 3'-PHOSPHOADENOSINE 5'-PHOSPHOSULFATE SYNTHASE"/>
    <property type="match status" value="1"/>
</dbReference>
<dbReference type="GO" id="GO:0070814">
    <property type="term" value="P:hydrogen sulfide biosynthetic process"/>
    <property type="evidence" value="ECO:0007669"/>
    <property type="project" value="UniProtKB-UniRule"/>
</dbReference>
<sequence>MNNHLTKLSPSISTEQRTSLNGHKSMVIWFTGLSGSGKSTLAQALERTLFDDKKIRSYVLDGDNLRSGLNQDLGFSAEDRKENIRRTGETAKILVEAGIVAITSLISPFREERAAVRRLFAEGSFIEVYVSCSLEVCESRDPKGLYRKARNNELADFTGISSPYEEPLAPELIIRTDRLTVEESVNQIISYLIGHGLL</sequence>
<evidence type="ECO:0000256" key="3">
    <source>
        <dbReference type="ARBA" id="ARBA00004806"/>
    </source>
</evidence>
<evidence type="ECO:0000256" key="13">
    <source>
        <dbReference type="HAMAP-Rule" id="MF_00065"/>
    </source>
</evidence>
<dbReference type="RefSeq" id="WP_079415992.1">
    <property type="nucleotide sequence ID" value="NZ_MBTG01000024.1"/>
</dbReference>